<dbReference type="GO" id="GO:0043565">
    <property type="term" value="F:sequence-specific DNA binding"/>
    <property type="evidence" value="ECO:0007669"/>
    <property type="project" value="InterPro"/>
</dbReference>
<accession>A0A2K4ZB23</accession>
<dbReference type="RefSeq" id="WP_172454918.1">
    <property type="nucleotide sequence ID" value="NZ_JANJZD010000002.1"/>
</dbReference>
<feature type="region of interest" description="Disordered" evidence="4">
    <location>
        <begin position="460"/>
        <end position="485"/>
    </location>
</feature>
<sequence length="547" mass="61940">MRDRTPIFRSLAVIEERIQEKLTVEMLAESIHFSRYHYQRMFREVVGDSVMAYVTRRKLALAAEELTRTGGTVLEVALKYGYDSHEGFTRSFKAYLGITPTEFRKYHPSVCFPGVREERSAMLYSKTTDEMIRKLNGLIVEAGETAVYIRKNKGKGGDGTAAYETFWEHVAHRADKLAEQLKESLGRVKAIAECPDEISTRFFIIKAIEDAAFESALMAFQTGLMTARAIPEHREAFRPLCNQCNTLAQHARLEAEAIAEFFNELTELIFQDMRQRAQMKIQHAADVGKEAALKLSDPMCPYAYIADEVQQIAVSLSNMPLEEITVYSLEEYRIRLENVASAADMDSLRAPSQKYLFEGISNFRQQLDEVITFFESLPEEAVRMSWQTEVKRDSARSTEKMYADLAFQERILLFYLKGEIEKLGKAELISDRKAAFDKICMKLEEAVRLASAAGNTRAASKSEEMGAAWDAEERETAEGESRENAVEMAEAGNVAGEGRKRNIGRVTALLREVYSELTEEAGQLGVYGGAIQYIAEEIQRPLRHFSE</sequence>
<dbReference type="PANTHER" id="PTHR47504:SF5">
    <property type="entry name" value="RIGHT ORIGIN-BINDING PROTEIN"/>
    <property type="match status" value="1"/>
</dbReference>
<evidence type="ECO:0000259" key="5">
    <source>
        <dbReference type="PROSITE" id="PS01124"/>
    </source>
</evidence>
<dbReference type="InterPro" id="IPR020449">
    <property type="entry name" value="Tscrpt_reg_AraC-type_HTH"/>
</dbReference>
<proteinExistence type="predicted"/>
<protein>
    <submittedName>
        <fullName evidence="6">Transposon Tn10 TetD protein</fullName>
    </submittedName>
</protein>
<dbReference type="PANTHER" id="PTHR47504">
    <property type="entry name" value="RIGHT ORIGIN-BINDING PROTEIN"/>
    <property type="match status" value="1"/>
</dbReference>
<evidence type="ECO:0000256" key="3">
    <source>
        <dbReference type="ARBA" id="ARBA00023163"/>
    </source>
</evidence>
<dbReference type="Pfam" id="PF12833">
    <property type="entry name" value="HTH_18"/>
    <property type="match status" value="1"/>
</dbReference>
<keyword evidence="2" id="KW-0238">DNA-binding</keyword>
<dbReference type="InterPro" id="IPR018060">
    <property type="entry name" value="HTH_AraC"/>
</dbReference>
<dbReference type="EMBL" id="OFSM01000002">
    <property type="protein sequence ID" value="SOY27653.1"/>
    <property type="molecule type" value="Genomic_DNA"/>
</dbReference>
<dbReference type="PRINTS" id="PR00032">
    <property type="entry name" value="HTHARAC"/>
</dbReference>
<evidence type="ECO:0000313" key="7">
    <source>
        <dbReference type="Proteomes" id="UP000236311"/>
    </source>
</evidence>
<dbReference type="SMART" id="SM00342">
    <property type="entry name" value="HTH_ARAC"/>
    <property type="match status" value="1"/>
</dbReference>
<dbReference type="Gene3D" id="1.10.10.60">
    <property type="entry name" value="Homeodomain-like"/>
    <property type="match status" value="2"/>
</dbReference>
<evidence type="ECO:0000256" key="2">
    <source>
        <dbReference type="ARBA" id="ARBA00023125"/>
    </source>
</evidence>
<dbReference type="AlphaFoldDB" id="A0A2K4ZB23"/>
<organism evidence="6 7">
    <name type="scientific">Acetatifactor muris</name>
    <dbReference type="NCBI Taxonomy" id="879566"/>
    <lineage>
        <taxon>Bacteria</taxon>
        <taxon>Bacillati</taxon>
        <taxon>Bacillota</taxon>
        <taxon>Clostridia</taxon>
        <taxon>Lachnospirales</taxon>
        <taxon>Lachnospiraceae</taxon>
        <taxon>Acetatifactor</taxon>
    </lineage>
</organism>
<evidence type="ECO:0000256" key="4">
    <source>
        <dbReference type="SAM" id="MobiDB-lite"/>
    </source>
</evidence>
<dbReference type="InterPro" id="IPR018062">
    <property type="entry name" value="HTH_AraC-typ_CS"/>
</dbReference>
<keyword evidence="7" id="KW-1185">Reference proteome</keyword>
<dbReference type="InterPro" id="IPR009057">
    <property type="entry name" value="Homeodomain-like_sf"/>
</dbReference>
<feature type="domain" description="HTH araC/xylS-type" evidence="5">
    <location>
        <begin position="8"/>
        <end position="106"/>
    </location>
</feature>
<dbReference type="InterPro" id="IPR050959">
    <property type="entry name" value="MarA-like"/>
</dbReference>
<dbReference type="SUPFAM" id="SSF46689">
    <property type="entry name" value="Homeodomain-like"/>
    <property type="match status" value="2"/>
</dbReference>
<gene>
    <name evidence="6" type="primary">tetD_1</name>
    <name evidence="6" type="ORF">AMURIS_00357</name>
</gene>
<dbReference type="PROSITE" id="PS01124">
    <property type="entry name" value="HTH_ARAC_FAMILY_2"/>
    <property type="match status" value="1"/>
</dbReference>
<name>A0A2K4ZB23_9FIRM</name>
<keyword evidence="1" id="KW-0805">Transcription regulation</keyword>
<keyword evidence="3" id="KW-0804">Transcription</keyword>
<evidence type="ECO:0000256" key="1">
    <source>
        <dbReference type="ARBA" id="ARBA00023015"/>
    </source>
</evidence>
<dbReference type="GO" id="GO:0003700">
    <property type="term" value="F:DNA-binding transcription factor activity"/>
    <property type="evidence" value="ECO:0007669"/>
    <property type="project" value="InterPro"/>
</dbReference>
<feature type="compositionally biased region" description="Basic and acidic residues" evidence="4">
    <location>
        <begin position="474"/>
        <end position="485"/>
    </location>
</feature>
<reference evidence="6 7" key="1">
    <citation type="submission" date="2018-01" db="EMBL/GenBank/DDBJ databases">
        <authorList>
            <person name="Gaut B.S."/>
            <person name="Morton B.R."/>
            <person name="Clegg M.T."/>
            <person name="Duvall M.R."/>
        </authorList>
    </citation>
    <scope>NUCLEOTIDE SEQUENCE [LARGE SCALE GENOMIC DNA]</scope>
    <source>
        <strain evidence="6">GP69</strain>
    </source>
</reference>
<evidence type="ECO:0000313" key="6">
    <source>
        <dbReference type="EMBL" id="SOY27653.1"/>
    </source>
</evidence>
<dbReference type="PROSITE" id="PS00041">
    <property type="entry name" value="HTH_ARAC_FAMILY_1"/>
    <property type="match status" value="1"/>
</dbReference>
<dbReference type="Proteomes" id="UP000236311">
    <property type="component" value="Unassembled WGS sequence"/>
</dbReference>